<feature type="region of interest" description="Disordered" evidence="1">
    <location>
        <begin position="1"/>
        <end position="37"/>
    </location>
</feature>
<dbReference type="OrthoDB" id="5873804at2759"/>
<evidence type="ECO:0000259" key="2">
    <source>
        <dbReference type="SMART" id="SM00587"/>
    </source>
</evidence>
<dbReference type="InterPro" id="IPR015897">
    <property type="entry name" value="CHK_kinase-like"/>
</dbReference>
<protein>
    <submittedName>
        <fullName evidence="4">CHK domain-containing protein</fullName>
    </submittedName>
</protein>
<sequence length="430" mass="50036">MASVESSNGSIERQPRVLEGREQDAVLHTNGSRKSRDMEGCADLNQWIVSALEQVHCQRPIIVKEEIMKDVLGHMCSICRIHLTWPSGLSDLPSTVIAKIPNTTSLLEKFRENSDDQVSFAEDNDDFFLRMVHETETDIYTMFSREHCEGLAMPFFYGAQPFSSPWPCILIEDIHSSKTVDVVDGFNDDELYQIVDQLVALHVYSHTHDEWKVISEKSIRCGLEDTESCQQFLKMIVSMIEHLRSTYPQLSESLLLLHENFTKNMSWFAERLRYYRDKEVLRTFVHGDLWAANILWRNNKLAAIVDWALCHPGSLTEDLQRVLVTSCSVDRRLRMTPILLRYYFKQMQIKMSERNIEVPFTFEDLEDDYYRTLPYTCGQTVFAVGFWLRTNVIRKSKSDDETRVLEMVARLHSVVEEAIATHNWHHTNNI</sequence>
<proteinExistence type="predicted"/>
<feature type="domain" description="CHK kinase-like" evidence="2">
    <location>
        <begin position="169"/>
        <end position="353"/>
    </location>
</feature>
<dbReference type="Proteomes" id="UP000025227">
    <property type="component" value="Unplaced"/>
</dbReference>
<dbReference type="PANTHER" id="PTHR23020:SF20">
    <property type="entry name" value="CHK KINASE-LIKE DOMAIN-CONTAINING PROTEIN"/>
    <property type="match status" value="1"/>
</dbReference>
<accession>A0A7I4YUC1</accession>
<reference evidence="4" key="1">
    <citation type="submission" date="2020-12" db="UniProtKB">
        <authorList>
            <consortium name="WormBaseParasite"/>
        </authorList>
    </citation>
    <scope>IDENTIFICATION</scope>
    <source>
        <strain evidence="4">MHco3</strain>
    </source>
</reference>
<dbReference type="SUPFAM" id="SSF56112">
    <property type="entry name" value="Protein kinase-like (PK-like)"/>
    <property type="match status" value="1"/>
</dbReference>
<dbReference type="InterPro" id="IPR052961">
    <property type="entry name" value="Oxido-Kinase-like_Enzymes"/>
</dbReference>
<feature type="compositionally biased region" description="Polar residues" evidence="1">
    <location>
        <begin position="1"/>
        <end position="11"/>
    </location>
</feature>
<dbReference type="Gene3D" id="3.90.1200.10">
    <property type="match status" value="1"/>
</dbReference>
<dbReference type="SMART" id="SM00587">
    <property type="entry name" value="CHK"/>
    <property type="match status" value="1"/>
</dbReference>
<feature type="compositionally biased region" description="Basic and acidic residues" evidence="1">
    <location>
        <begin position="13"/>
        <end position="25"/>
    </location>
</feature>
<evidence type="ECO:0000256" key="1">
    <source>
        <dbReference type="SAM" id="MobiDB-lite"/>
    </source>
</evidence>
<keyword evidence="3" id="KW-1185">Reference proteome</keyword>
<dbReference type="Pfam" id="PF07914">
    <property type="entry name" value="DUF1679"/>
    <property type="match status" value="1"/>
</dbReference>
<dbReference type="InterPro" id="IPR011009">
    <property type="entry name" value="Kinase-like_dom_sf"/>
</dbReference>
<evidence type="ECO:0000313" key="4">
    <source>
        <dbReference type="WBParaSite" id="HCON_00143090-00001"/>
    </source>
</evidence>
<dbReference type="WBParaSite" id="HCON_00143090-00001">
    <property type="protein sequence ID" value="HCON_00143090-00001"/>
    <property type="gene ID" value="HCON_00143090"/>
</dbReference>
<dbReference type="PANTHER" id="PTHR23020">
    <property type="entry name" value="UNCHARACTERIZED NUCLEAR HORMONE RECEPTOR-RELATED"/>
    <property type="match status" value="1"/>
</dbReference>
<dbReference type="AlphaFoldDB" id="A0A7I4YUC1"/>
<dbReference type="InterPro" id="IPR012877">
    <property type="entry name" value="Dhs-27"/>
</dbReference>
<name>A0A7I4YUC1_HAECO</name>
<dbReference type="OMA" id="ERICHYM"/>
<organism evidence="3 4">
    <name type="scientific">Haemonchus contortus</name>
    <name type="common">Barber pole worm</name>
    <dbReference type="NCBI Taxonomy" id="6289"/>
    <lineage>
        <taxon>Eukaryota</taxon>
        <taxon>Metazoa</taxon>
        <taxon>Ecdysozoa</taxon>
        <taxon>Nematoda</taxon>
        <taxon>Chromadorea</taxon>
        <taxon>Rhabditida</taxon>
        <taxon>Rhabditina</taxon>
        <taxon>Rhabditomorpha</taxon>
        <taxon>Strongyloidea</taxon>
        <taxon>Trichostrongylidae</taxon>
        <taxon>Haemonchus</taxon>
    </lineage>
</organism>
<evidence type="ECO:0000313" key="3">
    <source>
        <dbReference type="Proteomes" id="UP000025227"/>
    </source>
</evidence>